<dbReference type="SMART" id="SM00347">
    <property type="entry name" value="HTH_MARR"/>
    <property type="match status" value="1"/>
</dbReference>
<keyword evidence="3" id="KW-1185">Reference proteome</keyword>
<dbReference type="EMBL" id="SDPM01000003">
    <property type="protein sequence ID" value="RXZ86972.1"/>
    <property type="molecule type" value="Genomic_DNA"/>
</dbReference>
<dbReference type="Gene3D" id="1.10.10.10">
    <property type="entry name" value="Winged helix-like DNA-binding domain superfamily/Winged helix DNA-binding domain"/>
    <property type="match status" value="1"/>
</dbReference>
<evidence type="ECO:0000313" key="2">
    <source>
        <dbReference type="EMBL" id="RXZ86972.1"/>
    </source>
</evidence>
<dbReference type="AlphaFoldDB" id="A0A4Q2MAG9"/>
<dbReference type="GO" id="GO:0003700">
    <property type="term" value="F:DNA-binding transcription factor activity"/>
    <property type="evidence" value="ECO:0007669"/>
    <property type="project" value="InterPro"/>
</dbReference>
<evidence type="ECO:0000259" key="1">
    <source>
        <dbReference type="PROSITE" id="PS50995"/>
    </source>
</evidence>
<feature type="domain" description="HTH marR-type" evidence="1">
    <location>
        <begin position="11"/>
        <end position="152"/>
    </location>
</feature>
<name>A0A4Q2MAG9_9MICO</name>
<gene>
    <name evidence="2" type="ORF">ESP50_07880</name>
</gene>
<dbReference type="PANTHER" id="PTHR33164">
    <property type="entry name" value="TRANSCRIPTIONAL REGULATOR, MARR FAMILY"/>
    <property type="match status" value="1"/>
</dbReference>
<dbReference type="CDD" id="cd00090">
    <property type="entry name" value="HTH_ARSR"/>
    <property type="match status" value="1"/>
</dbReference>
<dbReference type="SUPFAM" id="SSF46785">
    <property type="entry name" value="Winged helix' DNA-binding domain"/>
    <property type="match status" value="1"/>
</dbReference>
<dbReference type="InterPro" id="IPR000835">
    <property type="entry name" value="HTH_MarR-typ"/>
</dbReference>
<dbReference type="PANTHER" id="PTHR33164:SF57">
    <property type="entry name" value="MARR-FAMILY TRANSCRIPTIONAL REGULATOR"/>
    <property type="match status" value="1"/>
</dbReference>
<dbReference type="InterPro" id="IPR039422">
    <property type="entry name" value="MarR/SlyA-like"/>
</dbReference>
<dbReference type="Pfam" id="PF12802">
    <property type="entry name" value="MarR_2"/>
    <property type="match status" value="1"/>
</dbReference>
<proteinExistence type="predicted"/>
<comment type="caution">
    <text evidence="2">The sequence shown here is derived from an EMBL/GenBank/DDBJ whole genome shotgun (WGS) entry which is preliminary data.</text>
</comment>
<sequence length="161" mass="17731">MSTVTSETPTEAEYARAIASVEEELGTLFRRARSMWKESAAAIHPDLQPIGYKILASLVNSGPAHAGALAELLAIDKSVMSRQVRTLEELDLAESTPDPSDGRARILSPTPLARERIGVVRATNQALLNQRLHEWTPEELQHFAEMLGRLAETPIPRIARD</sequence>
<dbReference type="OrthoDB" id="9154853at2"/>
<dbReference type="InterPro" id="IPR036388">
    <property type="entry name" value="WH-like_DNA-bd_sf"/>
</dbReference>
<dbReference type="PROSITE" id="PS50995">
    <property type="entry name" value="HTH_MARR_2"/>
    <property type="match status" value="1"/>
</dbReference>
<dbReference type="GO" id="GO:0006950">
    <property type="term" value="P:response to stress"/>
    <property type="evidence" value="ECO:0007669"/>
    <property type="project" value="TreeGrafter"/>
</dbReference>
<reference evidence="2 3" key="1">
    <citation type="submission" date="2019-01" db="EMBL/GenBank/DDBJ databases">
        <title>Agromyces.</title>
        <authorList>
            <person name="Li J."/>
        </authorList>
    </citation>
    <scope>NUCLEOTIDE SEQUENCE [LARGE SCALE GENOMIC DNA]</scope>
    <source>
        <strain evidence="2 3">DSM 23870</strain>
    </source>
</reference>
<evidence type="ECO:0000313" key="3">
    <source>
        <dbReference type="Proteomes" id="UP000292686"/>
    </source>
</evidence>
<dbReference type="InterPro" id="IPR011991">
    <property type="entry name" value="ArsR-like_HTH"/>
</dbReference>
<dbReference type="Proteomes" id="UP000292686">
    <property type="component" value="Unassembled WGS sequence"/>
</dbReference>
<accession>A0A4Q2MAG9</accession>
<organism evidence="2 3">
    <name type="scientific">Agromyces atrinae</name>
    <dbReference type="NCBI Taxonomy" id="592376"/>
    <lineage>
        <taxon>Bacteria</taxon>
        <taxon>Bacillati</taxon>
        <taxon>Actinomycetota</taxon>
        <taxon>Actinomycetes</taxon>
        <taxon>Micrococcales</taxon>
        <taxon>Microbacteriaceae</taxon>
        <taxon>Agromyces</taxon>
    </lineage>
</organism>
<dbReference type="InterPro" id="IPR036390">
    <property type="entry name" value="WH_DNA-bd_sf"/>
</dbReference>
<protein>
    <submittedName>
        <fullName evidence="2">MarR family transcriptional regulator</fullName>
    </submittedName>
</protein>